<evidence type="ECO:0000256" key="1">
    <source>
        <dbReference type="SAM" id="MobiDB-lite"/>
    </source>
</evidence>
<gene>
    <name evidence="2" type="ORF">HPB51_016546</name>
</gene>
<comment type="caution">
    <text evidence="2">The sequence shown here is derived from an EMBL/GenBank/DDBJ whole genome shotgun (WGS) entry which is preliminary data.</text>
</comment>
<dbReference type="Proteomes" id="UP000821866">
    <property type="component" value="Chromosome 2"/>
</dbReference>
<accession>A0A9J6EH71</accession>
<organism evidence="2 3">
    <name type="scientific">Rhipicephalus microplus</name>
    <name type="common">Cattle tick</name>
    <name type="synonym">Boophilus microplus</name>
    <dbReference type="NCBI Taxonomy" id="6941"/>
    <lineage>
        <taxon>Eukaryota</taxon>
        <taxon>Metazoa</taxon>
        <taxon>Ecdysozoa</taxon>
        <taxon>Arthropoda</taxon>
        <taxon>Chelicerata</taxon>
        <taxon>Arachnida</taxon>
        <taxon>Acari</taxon>
        <taxon>Parasitiformes</taxon>
        <taxon>Ixodida</taxon>
        <taxon>Ixodoidea</taxon>
        <taxon>Ixodidae</taxon>
        <taxon>Rhipicephalinae</taxon>
        <taxon>Rhipicephalus</taxon>
        <taxon>Boophilus</taxon>
    </lineage>
</organism>
<dbReference type="AlphaFoldDB" id="A0A9J6EH71"/>
<evidence type="ECO:0000313" key="2">
    <source>
        <dbReference type="EMBL" id="KAH8033827.1"/>
    </source>
</evidence>
<name>A0A9J6EH71_RHIMP</name>
<evidence type="ECO:0000313" key="3">
    <source>
        <dbReference type="Proteomes" id="UP000821866"/>
    </source>
</evidence>
<proteinExistence type="predicted"/>
<sequence>MQLTSIQRRRRDWRWQESRERHRRAQESCCQSLEDAPAARGASQDYNPTMGRTEFEQMSRVSSPEPAREPHLHSHVQVPWRRPPHRRQNVEEVVASTLFGTGPPMGTRPVAISHEGAHGDVKPTKEPQKLLTLSKLLPIQTPLATQEEQPLQVERSAGELRIRSAWCHAGGWDNLGR</sequence>
<reference evidence="2" key="2">
    <citation type="submission" date="2021-09" db="EMBL/GenBank/DDBJ databases">
        <authorList>
            <person name="Jia N."/>
            <person name="Wang J."/>
            <person name="Shi W."/>
            <person name="Du L."/>
            <person name="Sun Y."/>
            <person name="Zhan W."/>
            <person name="Jiang J."/>
            <person name="Wang Q."/>
            <person name="Zhang B."/>
            <person name="Ji P."/>
            <person name="Sakyi L.B."/>
            <person name="Cui X."/>
            <person name="Yuan T."/>
            <person name="Jiang B."/>
            <person name="Yang W."/>
            <person name="Lam T.T.-Y."/>
            <person name="Chang Q."/>
            <person name="Ding S."/>
            <person name="Wang X."/>
            <person name="Zhu J."/>
            <person name="Ruan X."/>
            <person name="Zhao L."/>
            <person name="Wei J."/>
            <person name="Que T."/>
            <person name="Du C."/>
            <person name="Cheng J."/>
            <person name="Dai P."/>
            <person name="Han X."/>
            <person name="Huang E."/>
            <person name="Gao Y."/>
            <person name="Liu J."/>
            <person name="Shao H."/>
            <person name="Ye R."/>
            <person name="Li L."/>
            <person name="Wei W."/>
            <person name="Wang X."/>
            <person name="Wang C."/>
            <person name="Huo Q."/>
            <person name="Li W."/>
            <person name="Guo W."/>
            <person name="Chen H."/>
            <person name="Chen S."/>
            <person name="Zhou L."/>
            <person name="Zhou L."/>
            <person name="Ni X."/>
            <person name="Tian J."/>
            <person name="Zhou Y."/>
            <person name="Sheng Y."/>
            <person name="Liu T."/>
            <person name="Pan Y."/>
            <person name="Xia L."/>
            <person name="Li J."/>
            <person name="Zhao F."/>
            <person name="Cao W."/>
        </authorList>
    </citation>
    <scope>NUCLEOTIDE SEQUENCE</scope>
    <source>
        <strain evidence="2">Rmic-2018</strain>
        <tissue evidence="2">Larvae</tissue>
    </source>
</reference>
<dbReference type="EMBL" id="JABSTU010000004">
    <property type="protein sequence ID" value="KAH8033827.1"/>
    <property type="molecule type" value="Genomic_DNA"/>
</dbReference>
<protein>
    <submittedName>
        <fullName evidence="2">Uncharacterized protein</fullName>
    </submittedName>
</protein>
<reference evidence="2" key="1">
    <citation type="journal article" date="2020" name="Cell">
        <title>Large-Scale Comparative Analyses of Tick Genomes Elucidate Their Genetic Diversity and Vector Capacities.</title>
        <authorList>
            <consortium name="Tick Genome and Microbiome Consortium (TIGMIC)"/>
            <person name="Jia N."/>
            <person name="Wang J."/>
            <person name="Shi W."/>
            <person name="Du L."/>
            <person name="Sun Y."/>
            <person name="Zhan W."/>
            <person name="Jiang J.F."/>
            <person name="Wang Q."/>
            <person name="Zhang B."/>
            <person name="Ji P."/>
            <person name="Bell-Sakyi L."/>
            <person name="Cui X.M."/>
            <person name="Yuan T.T."/>
            <person name="Jiang B.G."/>
            <person name="Yang W.F."/>
            <person name="Lam T.T."/>
            <person name="Chang Q.C."/>
            <person name="Ding S.J."/>
            <person name="Wang X.J."/>
            <person name="Zhu J.G."/>
            <person name="Ruan X.D."/>
            <person name="Zhao L."/>
            <person name="Wei J.T."/>
            <person name="Ye R.Z."/>
            <person name="Que T.C."/>
            <person name="Du C.H."/>
            <person name="Zhou Y.H."/>
            <person name="Cheng J.X."/>
            <person name="Dai P.F."/>
            <person name="Guo W.B."/>
            <person name="Han X.H."/>
            <person name="Huang E.J."/>
            <person name="Li L.F."/>
            <person name="Wei W."/>
            <person name="Gao Y.C."/>
            <person name="Liu J.Z."/>
            <person name="Shao H.Z."/>
            <person name="Wang X."/>
            <person name="Wang C.C."/>
            <person name="Yang T.C."/>
            <person name="Huo Q.B."/>
            <person name="Li W."/>
            <person name="Chen H.Y."/>
            <person name="Chen S.E."/>
            <person name="Zhou L.G."/>
            <person name="Ni X.B."/>
            <person name="Tian J.H."/>
            <person name="Sheng Y."/>
            <person name="Liu T."/>
            <person name="Pan Y.S."/>
            <person name="Xia L.Y."/>
            <person name="Li J."/>
            <person name="Zhao F."/>
            <person name="Cao W.C."/>
        </authorList>
    </citation>
    <scope>NUCLEOTIDE SEQUENCE</scope>
    <source>
        <strain evidence="2">Rmic-2018</strain>
    </source>
</reference>
<keyword evidence="3" id="KW-1185">Reference proteome</keyword>
<feature type="region of interest" description="Disordered" evidence="1">
    <location>
        <begin position="1"/>
        <end position="48"/>
    </location>
</feature>